<comment type="function">
    <text evidence="9">Zinc metalloprotease that mediates intramembrane proteolysis of proteins such as ATF6, ATF6B, SREBF1/SREBP1 and SREBF2/SREBP2. Catalyzes the second step in the proteolytic activation of the sterol regulatory element-binding proteins (SREBPs) SREBF1/SREBP1 and SREBF2/SREBP2: cleaves SREBPs within the first transmembrane segment, thereby releasing the N-terminal segment with a portion of the transmembrane segment attached. Mature N-terminal SREBP fragments shuttle to the nucleus and activate gene transcription. Also mediates the second step in the proteolytic activation of the cyclic AMP-dependent transcription factor ATF-6 (ATF6 and ATF6B). Involved in intramembrane proteolysis during bone formation. In astrocytes and osteoblasts, upon DNA damage and ER stress, mediates the second step of the regulated intramembrane proteolytic activation of the transcription factor CREB3L1, leading to the inhibition of cell-cycle progression.</text>
</comment>
<accession>A0A9J7LP07</accession>
<feature type="chain" id="PRO_5039925469" description="Membrane-bound transcription factor site-2 protease" evidence="11">
    <location>
        <begin position="20"/>
        <end position="500"/>
    </location>
</feature>
<gene>
    <name evidence="14" type="primary">LOC118422803</name>
</gene>
<dbReference type="EC" id="3.4.24.85" evidence="3"/>
<keyword evidence="7 10" id="KW-0472">Membrane</keyword>
<dbReference type="GO" id="GO:0005737">
    <property type="term" value="C:cytoplasm"/>
    <property type="evidence" value="ECO:0000318"/>
    <property type="project" value="GO_Central"/>
</dbReference>
<proteinExistence type="predicted"/>
<feature type="domain" description="Peptidase M50" evidence="12">
    <location>
        <begin position="132"/>
        <end position="469"/>
    </location>
</feature>
<evidence type="ECO:0000256" key="7">
    <source>
        <dbReference type="ARBA" id="ARBA00023136"/>
    </source>
</evidence>
<dbReference type="InterPro" id="IPR001193">
    <property type="entry name" value="MBTPS2"/>
</dbReference>
<dbReference type="Proteomes" id="UP000001554">
    <property type="component" value="Chromosome 9"/>
</dbReference>
<dbReference type="PRINTS" id="PR01000">
    <property type="entry name" value="SREBPS2PTASE"/>
</dbReference>
<dbReference type="RefSeq" id="XP_035686471.1">
    <property type="nucleotide sequence ID" value="XM_035830578.1"/>
</dbReference>
<evidence type="ECO:0000313" key="13">
    <source>
        <dbReference type="Proteomes" id="UP000001554"/>
    </source>
</evidence>
<dbReference type="PANTHER" id="PTHR13325">
    <property type="entry name" value="PROTEASE M50 MEMBRANE-BOUND TRANSCRIPTION FACTOR SITE 2 PROTEASE"/>
    <property type="match status" value="1"/>
</dbReference>
<dbReference type="GO" id="GO:0012505">
    <property type="term" value="C:endomembrane system"/>
    <property type="evidence" value="ECO:0007669"/>
    <property type="project" value="UniProtKB-SubCell"/>
</dbReference>
<feature type="transmembrane region" description="Helical" evidence="10">
    <location>
        <begin position="474"/>
        <end position="498"/>
    </location>
</feature>
<evidence type="ECO:0000256" key="6">
    <source>
        <dbReference type="ARBA" id="ARBA00022989"/>
    </source>
</evidence>
<dbReference type="KEGG" id="bfo:118422803"/>
<dbReference type="GO" id="GO:0004222">
    <property type="term" value="F:metalloendopeptidase activity"/>
    <property type="evidence" value="ECO:0000318"/>
    <property type="project" value="GO_Central"/>
</dbReference>
<dbReference type="GeneID" id="118422803"/>
<organism evidence="13 14">
    <name type="scientific">Branchiostoma floridae</name>
    <name type="common">Florida lancelet</name>
    <name type="synonym">Amphioxus</name>
    <dbReference type="NCBI Taxonomy" id="7739"/>
    <lineage>
        <taxon>Eukaryota</taxon>
        <taxon>Metazoa</taxon>
        <taxon>Chordata</taxon>
        <taxon>Cephalochordata</taxon>
        <taxon>Leptocardii</taxon>
        <taxon>Amphioxiformes</taxon>
        <taxon>Branchiostomatidae</taxon>
        <taxon>Branchiostoma</taxon>
    </lineage>
</organism>
<evidence type="ECO:0000256" key="1">
    <source>
        <dbReference type="ARBA" id="ARBA00001350"/>
    </source>
</evidence>
<keyword evidence="13" id="KW-1185">Reference proteome</keyword>
<evidence type="ECO:0000256" key="10">
    <source>
        <dbReference type="SAM" id="Phobius"/>
    </source>
</evidence>
<evidence type="ECO:0000256" key="9">
    <source>
        <dbReference type="ARBA" id="ARBA00045828"/>
    </source>
</evidence>
<evidence type="ECO:0000256" key="8">
    <source>
        <dbReference type="ARBA" id="ARBA00032658"/>
    </source>
</evidence>
<dbReference type="GO" id="GO:1905897">
    <property type="term" value="P:regulation of response to endoplasmic reticulum stress"/>
    <property type="evidence" value="ECO:0000318"/>
    <property type="project" value="GO_Central"/>
</dbReference>
<dbReference type="OMA" id="FYSWGRW"/>
<feature type="signal peptide" evidence="11">
    <location>
        <begin position="1"/>
        <end position="19"/>
    </location>
</feature>
<evidence type="ECO:0000313" key="14">
    <source>
        <dbReference type="RefSeq" id="XP_035686471.1"/>
    </source>
</evidence>
<comment type="catalytic activity">
    <reaction evidence="1">
        <text>Cleaves several transcription factors that are type-2 transmembrane proteins within membrane-spanning domains. Known substrates include sterol regulatory element-binding protein (SREBP) -1, SREBP-2 and forms of the transcriptional activator ATF6. SREBP-2 is cleaved at the site 477-DRSRILL-|-CVLTFLCLSFNPLTSLLQWGGA-505. The residues Asn-Pro, 11 residues distal to the site of cleavage in the membrane-spanning domain, are important for cleavage by S2P endopeptidase. Replacement of either of these residues does not prevent cleavage, but there is no cleavage if both of these residues are replaced.</text>
        <dbReference type="EC" id="3.4.24.85"/>
    </reaction>
</comment>
<dbReference type="OrthoDB" id="69989at2759"/>
<feature type="transmembrane region" description="Helical" evidence="10">
    <location>
        <begin position="159"/>
        <end position="177"/>
    </location>
</feature>
<sequence length="500" mass="55534">MIQLSAVALLFLFWGAVYAADILILSSSYSRRYERFLHHSGLSVSPGQVRWYTAGLNRTFVRLASWQSHWQRTWFSAGVWFAYAAMVGSIVLLVGTLVQSVRNLTRAPEERTQQILVPVMPGVNLPWNHMVYFAATLLLAGVLHELGHAIAAIREQVRVNGFGIFCFIIYPGAFVDLSTEHLDSVSAKQKLRIFCAGVWHNFVLVLMALVLLMCMPYLLLPLYSTGQAAVVTGLVEGTAVSGPRGLLLGDHVTRMDDCPIKSKEDWEQCILGVLHSPHRGFCQSADHIEHFNTAVKVDKTVHGVVECCNTNTSLSELCFTYQRSNLSAQNHACLPARTTASGPVCRTNSDCLTSGHHKLSQPHSVFCLFPALDNNTRLVRVTQGRDPPMLFLGNPWELFYHAKVSSYMPRFDFLLLELPEVLETFCKYLISLSGALAVLNVVPCHALDGQWILSALVDLQLGKLLPNRRDRDTVATLVSLFGTVLLGANIALALWSLIFR</sequence>
<protein>
    <recommendedName>
        <fullName evidence="4">Membrane-bound transcription factor site-2 protease</fullName>
        <ecNumber evidence="3">3.4.24.85</ecNumber>
    </recommendedName>
    <alternativeName>
        <fullName evidence="8">Endopeptidase S2P</fullName>
    </alternativeName>
</protein>
<evidence type="ECO:0000256" key="4">
    <source>
        <dbReference type="ARBA" id="ARBA00014400"/>
    </source>
</evidence>
<dbReference type="AlphaFoldDB" id="A0A9J7LP07"/>
<dbReference type="PANTHER" id="PTHR13325:SF3">
    <property type="entry name" value="MEMBRANE-BOUND TRANSCRIPTION FACTOR SITE-2 PROTEASE"/>
    <property type="match status" value="1"/>
</dbReference>
<dbReference type="CDD" id="cd06775">
    <property type="entry name" value="cpPDZ_MBTPS2-like"/>
    <property type="match status" value="1"/>
</dbReference>
<evidence type="ECO:0000259" key="12">
    <source>
        <dbReference type="Pfam" id="PF02163"/>
    </source>
</evidence>
<evidence type="ECO:0000256" key="11">
    <source>
        <dbReference type="SAM" id="SignalP"/>
    </source>
</evidence>
<reference evidence="14" key="2">
    <citation type="submission" date="2025-08" db="UniProtKB">
        <authorList>
            <consortium name="RefSeq"/>
        </authorList>
    </citation>
    <scope>IDENTIFICATION</scope>
    <source>
        <strain evidence="14">S238N-H82</strain>
        <tissue evidence="14">Testes</tissue>
    </source>
</reference>
<keyword evidence="6 10" id="KW-1133">Transmembrane helix</keyword>
<feature type="transmembrane region" description="Helical" evidence="10">
    <location>
        <begin position="198"/>
        <end position="220"/>
    </location>
</feature>
<dbReference type="GO" id="GO:0016020">
    <property type="term" value="C:membrane"/>
    <property type="evidence" value="ECO:0007669"/>
    <property type="project" value="InterPro"/>
</dbReference>
<dbReference type="GO" id="GO:0031293">
    <property type="term" value="P:membrane protein intracellular domain proteolysis"/>
    <property type="evidence" value="ECO:0000318"/>
    <property type="project" value="GO_Central"/>
</dbReference>
<evidence type="ECO:0000256" key="5">
    <source>
        <dbReference type="ARBA" id="ARBA00022692"/>
    </source>
</evidence>
<dbReference type="InterPro" id="IPR008915">
    <property type="entry name" value="Peptidase_M50"/>
</dbReference>
<evidence type="ECO:0000256" key="3">
    <source>
        <dbReference type="ARBA" id="ARBA00012347"/>
    </source>
</evidence>
<name>A0A9J7LP07_BRAFL</name>
<feature type="transmembrane region" description="Helical" evidence="10">
    <location>
        <begin position="74"/>
        <end position="98"/>
    </location>
</feature>
<dbReference type="Pfam" id="PF02163">
    <property type="entry name" value="Peptidase_M50"/>
    <property type="match status" value="1"/>
</dbReference>
<keyword evidence="5 10" id="KW-0812">Transmembrane</keyword>
<comment type="subcellular location">
    <subcellularLocation>
        <location evidence="2">Endomembrane system</location>
        <topology evidence="2">Multi-pass membrane protein</topology>
    </subcellularLocation>
</comment>
<keyword evidence="11" id="KW-0732">Signal</keyword>
<reference evidence="13" key="1">
    <citation type="journal article" date="2020" name="Nat. Ecol. Evol.">
        <title>Deeply conserved synteny resolves early events in vertebrate evolution.</title>
        <authorList>
            <person name="Simakov O."/>
            <person name="Marletaz F."/>
            <person name="Yue J.X."/>
            <person name="O'Connell B."/>
            <person name="Jenkins J."/>
            <person name="Brandt A."/>
            <person name="Calef R."/>
            <person name="Tung C.H."/>
            <person name="Huang T.K."/>
            <person name="Schmutz J."/>
            <person name="Satoh N."/>
            <person name="Yu J.K."/>
            <person name="Putnam N.H."/>
            <person name="Green R.E."/>
            <person name="Rokhsar D.S."/>
        </authorList>
    </citation>
    <scope>NUCLEOTIDE SEQUENCE [LARGE SCALE GENOMIC DNA]</scope>
    <source>
        <strain evidence="13">S238N-H82</strain>
    </source>
</reference>
<feature type="transmembrane region" description="Helical" evidence="10">
    <location>
        <begin position="130"/>
        <end position="153"/>
    </location>
</feature>
<evidence type="ECO:0000256" key="2">
    <source>
        <dbReference type="ARBA" id="ARBA00004127"/>
    </source>
</evidence>